<comment type="caution">
    <text evidence="3">The sequence shown here is derived from an EMBL/GenBank/DDBJ whole genome shotgun (WGS) entry which is preliminary data.</text>
</comment>
<evidence type="ECO:0000313" key="4">
    <source>
        <dbReference type="Proteomes" id="UP000807342"/>
    </source>
</evidence>
<organism evidence="3 4">
    <name type="scientific">Macrolepiota fuliginosa MF-IS2</name>
    <dbReference type="NCBI Taxonomy" id="1400762"/>
    <lineage>
        <taxon>Eukaryota</taxon>
        <taxon>Fungi</taxon>
        <taxon>Dikarya</taxon>
        <taxon>Basidiomycota</taxon>
        <taxon>Agaricomycotina</taxon>
        <taxon>Agaricomycetes</taxon>
        <taxon>Agaricomycetidae</taxon>
        <taxon>Agaricales</taxon>
        <taxon>Agaricineae</taxon>
        <taxon>Agaricaceae</taxon>
        <taxon>Macrolepiota</taxon>
    </lineage>
</organism>
<feature type="compositionally biased region" description="Polar residues" evidence="1">
    <location>
        <begin position="138"/>
        <end position="156"/>
    </location>
</feature>
<dbReference type="OrthoDB" id="2672329at2759"/>
<name>A0A9P6C7T4_9AGAR</name>
<dbReference type="EMBL" id="MU151073">
    <property type="protein sequence ID" value="KAF9452230.1"/>
    <property type="molecule type" value="Genomic_DNA"/>
</dbReference>
<dbReference type="Proteomes" id="UP000807342">
    <property type="component" value="Unassembled WGS sequence"/>
</dbReference>
<keyword evidence="2" id="KW-0812">Transmembrane</keyword>
<reference evidence="3" key="1">
    <citation type="submission" date="2020-11" db="EMBL/GenBank/DDBJ databases">
        <authorList>
            <consortium name="DOE Joint Genome Institute"/>
            <person name="Ahrendt S."/>
            <person name="Riley R."/>
            <person name="Andreopoulos W."/>
            <person name="Labutti K."/>
            <person name="Pangilinan J."/>
            <person name="Ruiz-Duenas F.J."/>
            <person name="Barrasa J.M."/>
            <person name="Sanchez-Garcia M."/>
            <person name="Camarero S."/>
            <person name="Miyauchi S."/>
            <person name="Serrano A."/>
            <person name="Linde D."/>
            <person name="Babiker R."/>
            <person name="Drula E."/>
            <person name="Ayuso-Fernandez I."/>
            <person name="Pacheco R."/>
            <person name="Padilla G."/>
            <person name="Ferreira P."/>
            <person name="Barriuso J."/>
            <person name="Kellner H."/>
            <person name="Castanera R."/>
            <person name="Alfaro M."/>
            <person name="Ramirez L."/>
            <person name="Pisabarro A.G."/>
            <person name="Kuo A."/>
            <person name="Tritt A."/>
            <person name="Lipzen A."/>
            <person name="He G."/>
            <person name="Yan M."/>
            <person name="Ng V."/>
            <person name="Cullen D."/>
            <person name="Martin F."/>
            <person name="Rosso M.-N."/>
            <person name="Henrissat B."/>
            <person name="Hibbett D."/>
            <person name="Martinez A.T."/>
            <person name="Grigoriev I.V."/>
        </authorList>
    </citation>
    <scope>NUCLEOTIDE SEQUENCE</scope>
    <source>
        <strain evidence="3">MF-IS2</strain>
    </source>
</reference>
<evidence type="ECO:0000256" key="1">
    <source>
        <dbReference type="SAM" id="MobiDB-lite"/>
    </source>
</evidence>
<evidence type="ECO:0000256" key="2">
    <source>
        <dbReference type="SAM" id="Phobius"/>
    </source>
</evidence>
<keyword evidence="4" id="KW-1185">Reference proteome</keyword>
<keyword evidence="2" id="KW-0472">Membrane</keyword>
<feature type="region of interest" description="Disordered" evidence="1">
    <location>
        <begin position="130"/>
        <end position="156"/>
    </location>
</feature>
<feature type="transmembrane region" description="Helical" evidence="2">
    <location>
        <begin position="28"/>
        <end position="46"/>
    </location>
</feature>
<proteinExistence type="predicted"/>
<gene>
    <name evidence="3" type="ORF">P691DRAFT_756531</name>
</gene>
<accession>A0A9P6C7T4</accession>
<dbReference type="AlphaFoldDB" id="A0A9P6C7T4"/>
<keyword evidence="2" id="KW-1133">Transmembrane helix</keyword>
<protein>
    <submittedName>
        <fullName evidence="3">Uncharacterized protein</fullName>
    </submittedName>
</protein>
<feature type="transmembrane region" description="Helical" evidence="2">
    <location>
        <begin position="101"/>
        <end position="124"/>
    </location>
</feature>
<sequence length="187" mass="20064">MNLASTSIMCLALTFGSGGRFEGALMGLNGFASILPAAYWLHKIVFLDKQVYVRAITTFGILTLIGFASMIVLLARNEQQFGMGLTNDFALLDHPASMAKAVIALSMLTTLFSVTGFLVAYMGWMSEHSPVRRHPSVTEGSATRLRNSGSSHATNASESTLVAHVDLDSHKVQGLSIAMKEVSSTHV</sequence>
<evidence type="ECO:0000313" key="3">
    <source>
        <dbReference type="EMBL" id="KAF9452230.1"/>
    </source>
</evidence>
<feature type="transmembrane region" description="Helical" evidence="2">
    <location>
        <begin position="53"/>
        <end position="75"/>
    </location>
</feature>